<dbReference type="AlphaFoldDB" id="A0A5B7J1W3"/>
<protein>
    <submittedName>
        <fullName evidence="2">Uncharacterized protein</fullName>
    </submittedName>
</protein>
<accession>A0A5B7J1W3</accession>
<proteinExistence type="predicted"/>
<dbReference type="Proteomes" id="UP000324222">
    <property type="component" value="Unassembled WGS sequence"/>
</dbReference>
<keyword evidence="3" id="KW-1185">Reference proteome</keyword>
<sequence>MRTLEESRSQAAARAEEVGGDLGGL</sequence>
<reference evidence="2 3" key="1">
    <citation type="submission" date="2019-05" db="EMBL/GenBank/DDBJ databases">
        <title>Another draft genome of Portunus trituberculatus and its Hox gene families provides insights of decapod evolution.</title>
        <authorList>
            <person name="Jeong J.-H."/>
            <person name="Song I."/>
            <person name="Kim S."/>
            <person name="Choi T."/>
            <person name="Kim D."/>
            <person name="Ryu S."/>
            <person name="Kim W."/>
        </authorList>
    </citation>
    <scope>NUCLEOTIDE SEQUENCE [LARGE SCALE GENOMIC DNA]</scope>
    <source>
        <tissue evidence="2">Muscle</tissue>
    </source>
</reference>
<organism evidence="2 3">
    <name type="scientific">Portunus trituberculatus</name>
    <name type="common">Swimming crab</name>
    <name type="synonym">Neptunus trituberculatus</name>
    <dbReference type="NCBI Taxonomy" id="210409"/>
    <lineage>
        <taxon>Eukaryota</taxon>
        <taxon>Metazoa</taxon>
        <taxon>Ecdysozoa</taxon>
        <taxon>Arthropoda</taxon>
        <taxon>Crustacea</taxon>
        <taxon>Multicrustacea</taxon>
        <taxon>Malacostraca</taxon>
        <taxon>Eumalacostraca</taxon>
        <taxon>Eucarida</taxon>
        <taxon>Decapoda</taxon>
        <taxon>Pleocyemata</taxon>
        <taxon>Brachyura</taxon>
        <taxon>Eubrachyura</taxon>
        <taxon>Portunoidea</taxon>
        <taxon>Portunidae</taxon>
        <taxon>Portuninae</taxon>
        <taxon>Portunus</taxon>
    </lineage>
</organism>
<dbReference type="EMBL" id="VSRR010078195">
    <property type="protein sequence ID" value="MPC88569.1"/>
    <property type="molecule type" value="Genomic_DNA"/>
</dbReference>
<feature type="region of interest" description="Disordered" evidence="1">
    <location>
        <begin position="1"/>
        <end position="25"/>
    </location>
</feature>
<name>A0A5B7J1W3_PORTR</name>
<evidence type="ECO:0000313" key="2">
    <source>
        <dbReference type="EMBL" id="MPC88569.1"/>
    </source>
</evidence>
<evidence type="ECO:0000313" key="3">
    <source>
        <dbReference type="Proteomes" id="UP000324222"/>
    </source>
</evidence>
<comment type="caution">
    <text evidence="2">The sequence shown here is derived from an EMBL/GenBank/DDBJ whole genome shotgun (WGS) entry which is preliminary data.</text>
</comment>
<evidence type="ECO:0000256" key="1">
    <source>
        <dbReference type="SAM" id="MobiDB-lite"/>
    </source>
</evidence>
<gene>
    <name evidence="2" type="ORF">E2C01_083479</name>
</gene>